<keyword evidence="2" id="KW-1185">Reference proteome</keyword>
<name>A0ACC2ARH6_DIPCM</name>
<gene>
    <name evidence="1" type="ORF">O6H91_20G067100</name>
</gene>
<comment type="caution">
    <text evidence="1">The sequence shown here is derived from an EMBL/GenBank/DDBJ whole genome shotgun (WGS) entry which is preliminary data.</text>
</comment>
<organism evidence="1 2">
    <name type="scientific">Diphasiastrum complanatum</name>
    <name type="common">Issler's clubmoss</name>
    <name type="synonym">Lycopodium complanatum</name>
    <dbReference type="NCBI Taxonomy" id="34168"/>
    <lineage>
        <taxon>Eukaryota</taxon>
        <taxon>Viridiplantae</taxon>
        <taxon>Streptophyta</taxon>
        <taxon>Embryophyta</taxon>
        <taxon>Tracheophyta</taxon>
        <taxon>Lycopodiopsida</taxon>
        <taxon>Lycopodiales</taxon>
        <taxon>Lycopodiaceae</taxon>
        <taxon>Lycopodioideae</taxon>
        <taxon>Diphasiastrum</taxon>
    </lineage>
</organism>
<evidence type="ECO:0000313" key="1">
    <source>
        <dbReference type="EMBL" id="KAJ7520118.1"/>
    </source>
</evidence>
<sequence length="733" mass="82410">MSQSNSGFLLHTVICDVNLSLACFNPPSHLHLYLYVCSCICKDCVTYMSLMQSLAQHSGFFCLPSPSSSSSSLSHTTSQFSDLCVVRFNNQQLFLSPPLCLQLQSSRIRSLSLLKEPQTNGLEVVVKKDQQALIKRIAAEEGGKVDGARSTEAAVRALTWALRDAEDGAELESLLADMEFPLPVYSSVIQKLGKEGRYKAANYLFRWLQTKIDAKERANVYIYTSLLGAFKASGCVEMANLLVKEMTEMGVALNLVTYNTIISLYKQQGRFEEALGIFDEVQKLGLQPSFVTYSYVFQIFKKTANFDDALDLYQKIKVLSNVKIGLLQSSMKVDDFYITLNNLENLERWVVQAGLQRIMNGLASQSNRRKLVVVFQKMKGAQLKISRLDCRMLILHCGRSEEDYFLLKALFHFMQERDLFLEVYLCNHIIRAFGEGYKFWAALEVFEHMLMKGPIPSTVTYKILRSQFHVLLSAASRRKIWKWALQLIDKMIDKGIEPDTYAWNITLAACAKAGKATAAVEAFQKMIERGAMPDVYSYGALLSALEKESLEEKAEQVWNSMHKVMVMPNDAAYTTMISLYGKIGKYGKVMDMFHEMQKSGIQPSLITYNALITACALAGDGEGALGWLETMNANKIEPDSTTYQQLIEALANANDWKRAAAMYVEMQKLQLQPSHSTYDLVLKTCKANDAHIEIGLLGPRPHEEKRRNTVDASFVSMEQLSSDIRPPACTSVV</sequence>
<evidence type="ECO:0000313" key="2">
    <source>
        <dbReference type="Proteomes" id="UP001162992"/>
    </source>
</evidence>
<reference evidence="2" key="1">
    <citation type="journal article" date="2024" name="Proc. Natl. Acad. Sci. U.S.A.">
        <title>Extraordinary preservation of gene collinearity over three hundred million years revealed in homosporous lycophytes.</title>
        <authorList>
            <person name="Li C."/>
            <person name="Wickell D."/>
            <person name="Kuo L.Y."/>
            <person name="Chen X."/>
            <person name="Nie B."/>
            <person name="Liao X."/>
            <person name="Peng D."/>
            <person name="Ji J."/>
            <person name="Jenkins J."/>
            <person name="Williams M."/>
            <person name="Shu S."/>
            <person name="Plott C."/>
            <person name="Barry K."/>
            <person name="Rajasekar S."/>
            <person name="Grimwood J."/>
            <person name="Han X."/>
            <person name="Sun S."/>
            <person name="Hou Z."/>
            <person name="He W."/>
            <person name="Dai G."/>
            <person name="Sun C."/>
            <person name="Schmutz J."/>
            <person name="Leebens-Mack J.H."/>
            <person name="Li F.W."/>
            <person name="Wang L."/>
        </authorList>
    </citation>
    <scope>NUCLEOTIDE SEQUENCE [LARGE SCALE GENOMIC DNA]</scope>
    <source>
        <strain evidence="2">cv. PW_Plant_1</strain>
    </source>
</reference>
<accession>A0ACC2ARH6</accession>
<dbReference type="Proteomes" id="UP001162992">
    <property type="component" value="Chromosome 20"/>
</dbReference>
<dbReference type="EMBL" id="CM055111">
    <property type="protein sequence ID" value="KAJ7520118.1"/>
    <property type="molecule type" value="Genomic_DNA"/>
</dbReference>
<protein>
    <submittedName>
        <fullName evidence="1">Uncharacterized protein</fullName>
    </submittedName>
</protein>
<proteinExistence type="predicted"/>